<organism evidence="3 4">
    <name type="scientific">Microthyrium microscopicum</name>
    <dbReference type="NCBI Taxonomy" id="703497"/>
    <lineage>
        <taxon>Eukaryota</taxon>
        <taxon>Fungi</taxon>
        <taxon>Dikarya</taxon>
        <taxon>Ascomycota</taxon>
        <taxon>Pezizomycotina</taxon>
        <taxon>Dothideomycetes</taxon>
        <taxon>Dothideomycetes incertae sedis</taxon>
        <taxon>Microthyriales</taxon>
        <taxon>Microthyriaceae</taxon>
        <taxon>Microthyrium</taxon>
    </lineage>
</organism>
<feature type="compositionally biased region" description="Polar residues" evidence="1">
    <location>
        <begin position="593"/>
        <end position="602"/>
    </location>
</feature>
<keyword evidence="4" id="KW-1185">Reference proteome</keyword>
<name>A0A6A6TX12_9PEZI</name>
<dbReference type="Pfam" id="PF26013">
    <property type="entry name" value="DUF8004"/>
    <property type="match status" value="1"/>
</dbReference>
<evidence type="ECO:0000256" key="1">
    <source>
        <dbReference type="SAM" id="MobiDB-lite"/>
    </source>
</evidence>
<dbReference type="InterPro" id="IPR058317">
    <property type="entry name" value="DUF8004"/>
</dbReference>
<sequence>MEPWNHRDEARSLSRPSELLPAKRWDGISRLSTDWDNLRRDPELWLEDGDCLIHLHAPGQSRRGPSFYVPFSTLKGTYLAQSAVTVEVNVRQPWDYAGTFLRKERYSPSINRIVRQIFIPSPENCSREAAFNWHLTTRNYFAFVCNRAIVGRSLGEALISLYARLSIWRPQHDNNLNYLIEYAEDMGYCQFAHCPDYALAMLQFAEHFFLDELWVDSFAHCVGMHEMLSISSERLGLSTSTKSLIENYANFMNIHLKSITKSLSTFLEEDLSSARLGLTSASRNHLNRFRKFLHGFYIKKFGYWPPPSVFSKSLFQSMHSDFRNLYDFLVDLDSTASLADQKLASGGICVLQNVEEFDRRNGYDSLPHPLPRLPGEIPPYRRVSSQRTLSLRFGQRVDSSEELLTLSALTMATNTEDNKVLNSPLVKAYRTFEHQLSSEKVEKLSVSDARKVRWILVYCTLQMLVSVTRAPLQVRDVDGPTYPLCFDASMLPPWRMMPETPGDFDPVSPAESLIVPDSEPDLIMKGKSVERSILPDLSIAPDCQTDNYIKHIEVRSQTWRNTLSMRDPSTQAFKELAKHAEVARKKSLKASRPKTSSHSSMGAPSRYSLLMGRRNSTFNGVDRHPSSSTDNSSRSGGSAASRPPPTRGSEFGHRPKSSSMSSIFSMPLSPLTKSLSRKSSRHFEPEKALPELPRAPPASTQHSDSLEHHEWPLPAPITEAAAPTLSKEEKGRRRRTLGATIQDFTRQQFNMPGIERPQTRARRESVYTPSLFRSVSKRETSRAEEEPDRTRSMTQSALHMFRSLSMKRL</sequence>
<dbReference type="AlphaFoldDB" id="A0A6A6TX12"/>
<feature type="compositionally biased region" description="Basic and acidic residues" evidence="1">
    <location>
        <begin position="776"/>
        <end position="791"/>
    </location>
</feature>
<feature type="domain" description="DUF8004" evidence="2">
    <location>
        <begin position="179"/>
        <end position="268"/>
    </location>
</feature>
<dbReference type="PANTHER" id="PTHR39601">
    <property type="entry name" value="CHORIOGENIN HMINOR"/>
    <property type="match status" value="1"/>
</dbReference>
<proteinExistence type="predicted"/>
<dbReference type="Proteomes" id="UP000799302">
    <property type="component" value="Unassembled WGS sequence"/>
</dbReference>
<dbReference type="PANTHER" id="PTHR39601:SF1">
    <property type="entry name" value="CHORIOGENIN HMINOR"/>
    <property type="match status" value="1"/>
</dbReference>
<feature type="compositionally biased region" description="Low complexity" evidence="1">
    <location>
        <begin position="657"/>
        <end position="671"/>
    </location>
</feature>
<gene>
    <name evidence="3" type="ORF">BT63DRAFT_117179</name>
</gene>
<dbReference type="OrthoDB" id="4114825at2759"/>
<evidence type="ECO:0000313" key="3">
    <source>
        <dbReference type="EMBL" id="KAF2663996.1"/>
    </source>
</evidence>
<feature type="region of interest" description="Disordered" evidence="1">
    <location>
        <begin position="757"/>
        <end position="794"/>
    </location>
</feature>
<reference evidence="3" key="1">
    <citation type="journal article" date="2020" name="Stud. Mycol.">
        <title>101 Dothideomycetes genomes: a test case for predicting lifestyles and emergence of pathogens.</title>
        <authorList>
            <person name="Haridas S."/>
            <person name="Albert R."/>
            <person name="Binder M."/>
            <person name="Bloem J."/>
            <person name="Labutti K."/>
            <person name="Salamov A."/>
            <person name="Andreopoulos B."/>
            <person name="Baker S."/>
            <person name="Barry K."/>
            <person name="Bills G."/>
            <person name="Bluhm B."/>
            <person name="Cannon C."/>
            <person name="Castanera R."/>
            <person name="Culley D."/>
            <person name="Daum C."/>
            <person name="Ezra D."/>
            <person name="Gonzalez J."/>
            <person name="Henrissat B."/>
            <person name="Kuo A."/>
            <person name="Liang C."/>
            <person name="Lipzen A."/>
            <person name="Lutzoni F."/>
            <person name="Magnuson J."/>
            <person name="Mondo S."/>
            <person name="Nolan M."/>
            <person name="Ohm R."/>
            <person name="Pangilinan J."/>
            <person name="Park H.-J."/>
            <person name="Ramirez L."/>
            <person name="Alfaro M."/>
            <person name="Sun H."/>
            <person name="Tritt A."/>
            <person name="Yoshinaga Y."/>
            <person name="Zwiers L.-H."/>
            <person name="Turgeon B."/>
            <person name="Goodwin S."/>
            <person name="Spatafora J."/>
            <person name="Crous P."/>
            <person name="Grigoriev I."/>
        </authorList>
    </citation>
    <scope>NUCLEOTIDE SEQUENCE</scope>
    <source>
        <strain evidence="3">CBS 115976</strain>
    </source>
</reference>
<protein>
    <recommendedName>
        <fullName evidence="2">DUF8004 domain-containing protein</fullName>
    </recommendedName>
</protein>
<feature type="region of interest" description="Disordered" evidence="1">
    <location>
        <begin position="579"/>
        <end position="736"/>
    </location>
</feature>
<feature type="compositionally biased region" description="Low complexity" evidence="1">
    <location>
        <begin position="626"/>
        <end position="641"/>
    </location>
</feature>
<evidence type="ECO:0000259" key="2">
    <source>
        <dbReference type="Pfam" id="PF26013"/>
    </source>
</evidence>
<accession>A0A6A6TX12</accession>
<dbReference type="EMBL" id="MU004244">
    <property type="protein sequence ID" value="KAF2663996.1"/>
    <property type="molecule type" value="Genomic_DNA"/>
</dbReference>
<evidence type="ECO:0000313" key="4">
    <source>
        <dbReference type="Proteomes" id="UP000799302"/>
    </source>
</evidence>